<keyword evidence="2" id="KW-1185">Reference proteome</keyword>
<evidence type="ECO:0000313" key="2">
    <source>
        <dbReference type="Proteomes" id="UP000218334"/>
    </source>
</evidence>
<organism evidence="1 2">
    <name type="scientific">Armillaria solidipes</name>
    <dbReference type="NCBI Taxonomy" id="1076256"/>
    <lineage>
        <taxon>Eukaryota</taxon>
        <taxon>Fungi</taxon>
        <taxon>Dikarya</taxon>
        <taxon>Basidiomycota</taxon>
        <taxon>Agaricomycotina</taxon>
        <taxon>Agaricomycetes</taxon>
        <taxon>Agaricomycetidae</taxon>
        <taxon>Agaricales</taxon>
        <taxon>Marasmiineae</taxon>
        <taxon>Physalacriaceae</taxon>
        <taxon>Armillaria</taxon>
    </lineage>
</organism>
<evidence type="ECO:0000313" key="1">
    <source>
        <dbReference type="EMBL" id="PBK64268.1"/>
    </source>
</evidence>
<name>A0A2H3BDZ8_9AGAR</name>
<sequence length="91" mass="10085">MSFAIVLPLIPGKPSYGCATSFALSFMTHSMMDNRLSASRWACCRVQGLLCEDTCYLTSVDRHMPSPSIQYAMQLAMLPISYFRTGPKVPS</sequence>
<accession>A0A2H3BDZ8</accession>
<dbReference type="EMBL" id="KZ293452">
    <property type="protein sequence ID" value="PBK64268.1"/>
    <property type="molecule type" value="Genomic_DNA"/>
</dbReference>
<proteinExistence type="predicted"/>
<dbReference type="AlphaFoldDB" id="A0A2H3BDZ8"/>
<dbReference type="Proteomes" id="UP000218334">
    <property type="component" value="Unassembled WGS sequence"/>
</dbReference>
<protein>
    <submittedName>
        <fullName evidence="1">Uncharacterized protein</fullName>
    </submittedName>
</protein>
<gene>
    <name evidence="1" type="ORF">ARMSODRAFT_962127</name>
</gene>
<reference evidence="2" key="1">
    <citation type="journal article" date="2017" name="Nat. Ecol. Evol.">
        <title>Genome expansion and lineage-specific genetic innovations in the forest pathogenic fungi Armillaria.</title>
        <authorList>
            <person name="Sipos G."/>
            <person name="Prasanna A.N."/>
            <person name="Walter M.C."/>
            <person name="O'Connor E."/>
            <person name="Balint B."/>
            <person name="Krizsan K."/>
            <person name="Kiss B."/>
            <person name="Hess J."/>
            <person name="Varga T."/>
            <person name="Slot J."/>
            <person name="Riley R."/>
            <person name="Boka B."/>
            <person name="Rigling D."/>
            <person name="Barry K."/>
            <person name="Lee J."/>
            <person name="Mihaltcheva S."/>
            <person name="LaButti K."/>
            <person name="Lipzen A."/>
            <person name="Waldron R."/>
            <person name="Moloney N.M."/>
            <person name="Sperisen C."/>
            <person name="Kredics L."/>
            <person name="Vagvoelgyi C."/>
            <person name="Patrignani A."/>
            <person name="Fitzpatrick D."/>
            <person name="Nagy I."/>
            <person name="Doyle S."/>
            <person name="Anderson J.B."/>
            <person name="Grigoriev I.V."/>
            <person name="Gueldener U."/>
            <person name="Muensterkoetter M."/>
            <person name="Nagy L.G."/>
        </authorList>
    </citation>
    <scope>NUCLEOTIDE SEQUENCE [LARGE SCALE GENOMIC DNA]</scope>
    <source>
        <strain evidence="2">28-4</strain>
    </source>
</reference>